<evidence type="ECO:0000256" key="1">
    <source>
        <dbReference type="SAM" id="MobiDB-lite"/>
    </source>
</evidence>
<dbReference type="EMBL" id="CABHOF010000037">
    <property type="protein sequence ID" value="VUX64883.1"/>
    <property type="molecule type" value="Genomic_DNA"/>
</dbReference>
<dbReference type="EMBL" id="WWVF01000004">
    <property type="protein sequence ID" value="MZS88041.1"/>
    <property type="molecule type" value="Genomic_DNA"/>
</dbReference>
<dbReference type="EMBL" id="CYZN01000004">
    <property type="protein sequence ID" value="CUN68325.1"/>
    <property type="molecule type" value="Genomic_DNA"/>
</dbReference>
<dbReference type="GeneID" id="75080392"/>
<gene>
    <name evidence="5" type="ORF">BWLFYP14_01729</name>
    <name evidence="2" type="ORF">ERS852478_00792</name>
    <name evidence="4" type="ORF">GT712_02810</name>
    <name evidence="3" type="ORF">GT728_12565</name>
</gene>
<reference evidence="8 9" key="2">
    <citation type="journal article" date="2019" name="Nat. Med.">
        <title>A library of human gut bacterial isolates paired with longitudinal multiomics data enables mechanistic microbiome research.</title>
        <authorList>
            <person name="Poyet M."/>
            <person name="Groussin M."/>
            <person name="Gibbons S.M."/>
            <person name="Avila-Pacheco J."/>
            <person name="Jiang X."/>
            <person name="Kearney S.M."/>
            <person name="Perrotta A.R."/>
            <person name="Berdy B."/>
            <person name="Zhao S."/>
            <person name="Lieberman T.D."/>
            <person name="Swanson P.K."/>
            <person name="Smith M."/>
            <person name="Roesemann S."/>
            <person name="Alexander J.E."/>
            <person name="Rich S.A."/>
            <person name="Livny J."/>
            <person name="Vlamakis H."/>
            <person name="Clish C."/>
            <person name="Bullock K."/>
            <person name="Deik A."/>
            <person name="Scott J."/>
            <person name="Pierce K.A."/>
            <person name="Xavier R.J."/>
            <person name="Alm E.J."/>
        </authorList>
    </citation>
    <scope>NUCLEOTIDE SEQUENCE [LARGE SCALE GENOMIC DNA]</scope>
    <source>
        <strain evidence="3 9">BIOML-A1</strain>
        <strain evidence="4 8">BIOML-A12</strain>
    </source>
</reference>
<organism evidence="2 6">
    <name type="scientific">Blautia wexlerae</name>
    <dbReference type="NCBI Taxonomy" id="418240"/>
    <lineage>
        <taxon>Bacteria</taxon>
        <taxon>Bacillati</taxon>
        <taxon>Bacillota</taxon>
        <taxon>Clostridia</taxon>
        <taxon>Lachnospirales</taxon>
        <taxon>Lachnospiraceae</taxon>
        <taxon>Blautia</taxon>
    </lineage>
</organism>
<evidence type="ECO:0000313" key="3">
    <source>
        <dbReference type="EMBL" id="MZL34011.1"/>
    </source>
</evidence>
<evidence type="ECO:0000313" key="2">
    <source>
        <dbReference type="EMBL" id="CUN68325.1"/>
    </source>
</evidence>
<dbReference type="InterPro" id="IPR025591">
    <property type="entry name" value="RloB"/>
</dbReference>
<proteinExistence type="predicted"/>
<dbReference type="AlphaFoldDB" id="A0A173YZI4"/>
<dbReference type="EMBL" id="WWVQ01000030">
    <property type="protein sequence ID" value="MZL34011.1"/>
    <property type="molecule type" value="Genomic_DNA"/>
</dbReference>
<reference evidence="2 6" key="1">
    <citation type="submission" date="2015-09" db="EMBL/GenBank/DDBJ databases">
        <authorList>
            <consortium name="Pathogen Informatics"/>
        </authorList>
    </citation>
    <scope>NUCLEOTIDE SEQUENCE [LARGE SCALE GENOMIC DNA]</scope>
    <source>
        <strain evidence="2 6">2789STDY5834863</strain>
    </source>
</reference>
<dbReference type="RefSeq" id="WP_008706409.1">
    <property type="nucleotide sequence ID" value="NZ_BTHH01000003.1"/>
</dbReference>
<dbReference type="eggNOG" id="ENOG502Z98R">
    <property type="taxonomic scope" value="Bacteria"/>
</dbReference>
<name>A0A173YZI4_9FIRM</name>
<evidence type="ECO:0000313" key="8">
    <source>
        <dbReference type="Proteomes" id="UP000477156"/>
    </source>
</evidence>
<accession>A0A173YZI4</accession>
<evidence type="ECO:0000313" key="9">
    <source>
        <dbReference type="Proteomes" id="UP000477285"/>
    </source>
</evidence>
<dbReference type="Proteomes" id="UP000366766">
    <property type="component" value="Unassembled WGS sequence"/>
</dbReference>
<evidence type="ECO:0000313" key="5">
    <source>
        <dbReference type="EMBL" id="VUX64883.1"/>
    </source>
</evidence>
<evidence type="ECO:0000313" key="4">
    <source>
        <dbReference type="EMBL" id="MZS88041.1"/>
    </source>
</evidence>
<dbReference type="Pfam" id="PF13707">
    <property type="entry name" value="RloB"/>
    <property type="match status" value="1"/>
</dbReference>
<dbReference type="Proteomes" id="UP000095431">
    <property type="component" value="Unassembled WGS sequence"/>
</dbReference>
<keyword evidence="7" id="KW-1185">Reference proteome</keyword>
<evidence type="ECO:0000313" key="7">
    <source>
        <dbReference type="Proteomes" id="UP000366766"/>
    </source>
</evidence>
<reference evidence="5 7" key="3">
    <citation type="submission" date="2019-07" db="EMBL/GenBank/DDBJ databases">
        <authorList>
            <person name="Chang H.-W."/>
            <person name="Raman A."/>
            <person name="Venkatesh S."/>
            <person name="Gehrig J."/>
        </authorList>
    </citation>
    <scope>NUCLEOTIDE SEQUENCE [LARGE SCALE GENOMIC DNA]</scope>
    <source>
        <strain evidence="5">Blautia_wexlerae_LFYP_14</strain>
    </source>
</reference>
<feature type="region of interest" description="Disordered" evidence="1">
    <location>
        <begin position="173"/>
        <end position="194"/>
    </location>
</feature>
<protein>
    <submittedName>
        <fullName evidence="3">RloB domain-containing protein</fullName>
    </submittedName>
</protein>
<dbReference type="Proteomes" id="UP000477156">
    <property type="component" value="Unassembled WGS sequence"/>
</dbReference>
<sequence length="220" mass="25435">MNRPKNNKIRRPQFLCIVGCEGKNQERIYFDKVAELVNCVEERTHDLVFDYAEPYGGNPKCVVERTIQKSIGKENKVSVFDYDGKKDKYEEAIDLAIENKIELGYTNYCFDLWLILHKEDYFDIVQNQDAYADKLRQVFGLAADANIKKEKRVTEIVNQIGLSDIKNAIQRGKKISEDNQGKEANKTPKENRYYDNPDTQMHVLLQFLFAKVGINIDALG</sequence>
<dbReference type="Proteomes" id="UP000477285">
    <property type="component" value="Unassembled WGS sequence"/>
</dbReference>
<feature type="compositionally biased region" description="Basic and acidic residues" evidence="1">
    <location>
        <begin position="174"/>
        <end position="194"/>
    </location>
</feature>
<evidence type="ECO:0000313" key="6">
    <source>
        <dbReference type="Proteomes" id="UP000095431"/>
    </source>
</evidence>